<accession>A0A6N6MA11</accession>
<dbReference type="EMBL" id="WACR01000003">
    <property type="protein sequence ID" value="KAB1065090.1"/>
    <property type="molecule type" value="Genomic_DNA"/>
</dbReference>
<comment type="caution">
    <text evidence="1">The sequence shown here is derived from an EMBL/GenBank/DDBJ whole genome shotgun (WGS) entry which is preliminary data.</text>
</comment>
<sequence length="179" mass="20332">MMRSLLLYFFIVFFQVSLSQDFGNLNISVVDSNDSATFNYDLYLSDSSNVTVQSWKSIDRNELLIDSLASGIYSVKVTKGESKEIVKGIIVRAGKITFITVKIKPVETERSCDFVVSDKKPKCHVCKSRKHIIKYAYGLPTKKTLELAKQEKLKLGGCVIQTCQPRWYCTKDQVDIINK</sequence>
<proteinExistence type="predicted"/>
<dbReference type="OrthoDB" id="1373641at2"/>
<name>A0A6N6MA11_9FLAO</name>
<organism evidence="1 2">
    <name type="scientific">Salibacter halophilus</name>
    <dbReference type="NCBI Taxonomy" id="1803916"/>
    <lineage>
        <taxon>Bacteria</taxon>
        <taxon>Pseudomonadati</taxon>
        <taxon>Bacteroidota</taxon>
        <taxon>Flavobacteriia</taxon>
        <taxon>Flavobacteriales</taxon>
        <taxon>Salibacteraceae</taxon>
        <taxon>Salibacter</taxon>
    </lineage>
</organism>
<dbReference type="RefSeq" id="WP_151166672.1">
    <property type="nucleotide sequence ID" value="NZ_WACR01000003.1"/>
</dbReference>
<keyword evidence="2" id="KW-1185">Reference proteome</keyword>
<dbReference type="AlphaFoldDB" id="A0A6N6MA11"/>
<reference evidence="1 2" key="1">
    <citation type="submission" date="2019-09" db="EMBL/GenBank/DDBJ databases">
        <title>Genomes of Cryomorphaceae.</title>
        <authorList>
            <person name="Bowman J.P."/>
        </authorList>
    </citation>
    <scope>NUCLEOTIDE SEQUENCE [LARGE SCALE GENOMIC DNA]</scope>
    <source>
        <strain evidence="1 2">KCTC 52047</strain>
    </source>
</reference>
<evidence type="ECO:0000313" key="2">
    <source>
        <dbReference type="Proteomes" id="UP000435357"/>
    </source>
</evidence>
<gene>
    <name evidence="1" type="ORF">F3059_03830</name>
</gene>
<dbReference type="Proteomes" id="UP000435357">
    <property type="component" value="Unassembled WGS sequence"/>
</dbReference>
<evidence type="ECO:0000313" key="1">
    <source>
        <dbReference type="EMBL" id="KAB1065090.1"/>
    </source>
</evidence>
<protein>
    <submittedName>
        <fullName evidence="1">Uncharacterized protein</fullName>
    </submittedName>
</protein>